<dbReference type="AlphaFoldDB" id="A0A401G987"/>
<dbReference type="InterPro" id="IPR052945">
    <property type="entry name" value="Mitotic_Regulator"/>
</dbReference>
<dbReference type="SUPFAM" id="SSF81901">
    <property type="entry name" value="HCP-like"/>
    <property type="match status" value="1"/>
</dbReference>
<organism evidence="2 3">
    <name type="scientific">Sparassis crispa</name>
    <dbReference type="NCBI Taxonomy" id="139825"/>
    <lineage>
        <taxon>Eukaryota</taxon>
        <taxon>Fungi</taxon>
        <taxon>Dikarya</taxon>
        <taxon>Basidiomycota</taxon>
        <taxon>Agaricomycotina</taxon>
        <taxon>Agaricomycetes</taxon>
        <taxon>Polyporales</taxon>
        <taxon>Sparassidaceae</taxon>
        <taxon>Sparassis</taxon>
    </lineage>
</organism>
<dbReference type="Proteomes" id="UP000287166">
    <property type="component" value="Unassembled WGS sequence"/>
</dbReference>
<dbReference type="GO" id="GO:0032153">
    <property type="term" value="C:cell division site"/>
    <property type="evidence" value="ECO:0007669"/>
    <property type="project" value="TreeGrafter"/>
</dbReference>
<dbReference type="EMBL" id="BFAD01000001">
    <property type="protein sequence ID" value="GBE78709.1"/>
    <property type="molecule type" value="Genomic_DNA"/>
</dbReference>
<feature type="compositionally biased region" description="Polar residues" evidence="1">
    <location>
        <begin position="163"/>
        <end position="172"/>
    </location>
</feature>
<feature type="compositionally biased region" description="Basic and acidic residues" evidence="1">
    <location>
        <begin position="181"/>
        <end position="192"/>
    </location>
</feature>
<reference evidence="2 3" key="1">
    <citation type="journal article" date="2018" name="Sci. Rep.">
        <title>Genome sequence of the cauliflower mushroom Sparassis crispa (Hanabiratake) and its association with beneficial usage.</title>
        <authorList>
            <person name="Kiyama R."/>
            <person name="Furutani Y."/>
            <person name="Kawaguchi K."/>
            <person name="Nakanishi T."/>
        </authorList>
    </citation>
    <scope>NUCLEOTIDE SEQUENCE [LARGE SCALE GENOMIC DNA]</scope>
</reference>
<gene>
    <name evidence="2" type="ORF">SCP_0116000</name>
</gene>
<dbReference type="RefSeq" id="XP_027609622.1">
    <property type="nucleotide sequence ID" value="XM_027753821.1"/>
</dbReference>
<feature type="compositionally biased region" description="Basic residues" evidence="1">
    <location>
        <begin position="19"/>
        <end position="28"/>
    </location>
</feature>
<sequence>MERTPIRHASPLDSLVRRASSRRAKAKAHANLTVSAPSTPPRIDGVPGSAQQSPLLHTRFRTSTTTFNDYETIASDARSMASWSARDEAFPERRAPHESVASSFDLDDITARYRDSWRSSDIKQGAPSQPQPVPTVVVSPNEDNEVAYATVCNGTRAGRAPSRVQSSGNINFSRPGLPLVDRSEERKREVLMRHQHPSPSAPHGLKQATDVPGAPARSASPTSVYSSYSYYPLDAVGHPPASGASSTLGPTPYAPAQSHQLSVASAQPQRPPVVAVLAPPPAAPPPKPTTAQEYLQLGIKHHEENRLVESAACFEKSATAGGGCNVGMLMWGLAQRHGWGCEKSERAGFRWLRRAAEAAMVDLEGSRQGINIGAVKSELVIAVYEVGQSFYRGWGVEKDKKMGVSYFRLAARMGDPDAQQELAFCLANGKGCKKDMREAAQWYRAAVAQGASDIGLAWIYKDKYQ</sequence>
<dbReference type="Gene3D" id="1.25.40.10">
    <property type="entry name" value="Tetratricopeptide repeat domain"/>
    <property type="match status" value="1"/>
</dbReference>
<evidence type="ECO:0008006" key="4">
    <source>
        <dbReference type="Google" id="ProtNLM"/>
    </source>
</evidence>
<feature type="region of interest" description="Disordered" evidence="1">
    <location>
        <begin position="158"/>
        <end position="219"/>
    </location>
</feature>
<keyword evidence="3" id="KW-1185">Reference proteome</keyword>
<accession>A0A401G987</accession>
<dbReference type="InterPro" id="IPR006597">
    <property type="entry name" value="Sel1-like"/>
</dbReference>
<feature type="region of interest" description="Disordered" evidence="1">
    <location>
        <begin position="1"/>
        <end position="54"/>
    </location>
</feature>
<comment type="caution">
    <text evidence="2">The sequence shown here is derived from an EMBL/GenBank/DDBJ whole genome shotgun (WGS) entry which is preliminary data.</text>
</comment>
<dbReference type="OrthoDB" id="2148946at2759"/>
<dbReference type="InterPro" id="IPR011990">
    <property type="entry name" value="TPR-like_helical_dom_sf"/>
</dbReference>
<evidence type="ECO:0000313" key="3">
    <source>
        <dbReference type="Proteomes" id="UP000287166"/>
    </source>
</evidence>
<dbReference type="GO" id="GO:0010972">
    <property type="term" value="P:negative regulation of G2/M transition of mitotic cell cycle"/>
    <property type="evidence" value="ECO:0007669"/>
    <property type="project" value="TreeGrafter"/>
</dbReference>
<name>A0A401G987_9APHY</name>
<protein>
    <recommendedName>
        <fullName evidence="4">HCP-like protein</fullName>
    </recommendedName>
</protein>
<evidence type="ECO:0000256" key="1">
    <source>
        <dbReference type="SAM" id="MobiDB-lite"/>
    </source>
</evidence>
<dbReference type="PANTHER" id="PTHR43628:SF1">
    <property type="entry name" value="CHITIN SYNTHASE REGULATORY FACTOR 2-RELATED"/>
    <property type="match status" value="1"/>
</dbReference>
<evidence type="ECO:0000313" key="2">
    <source>
        <dbReference type="EMBL" id="GBE78709.1"/>
    </source>
</evidence>
<dbReference type="InParanoid" id="A0A401G987"/>
<dbReference type="SMART" id="SM00671">
    <property type="entry name" value="SEL1"/>
    <property type="match status" value="3"/>
</dbReference>
<dbReference type="PANTHER" id="PTHR43628">
    <property type="entry name" value="ACTIVATOR OF C KINASE PROTEIN 1-RELATED"/>
    <property type="match status" value="1"/>
</dbReference>
<proteinExistence type="predicted"/>
<feature type="region of interest" description="Disordered" evidence="1">
    <location>
        <begin position="240"/>
        <end position="268"/>
    </location>
</feature>
<dbReference type="STRING" id="139825.A0A401G987"/>
<dbReference type="Pfam" id="PF08238">
    <property type="entry name" value="Sel1"/>
    <property type="match status" value="3"/>
</dbReference>
<dbReference type="GeneID" id="38775626"/>